<dbReference type="Proteomes" id="UP000315540">
    <property type="component" value="Unassembled WGS sequence"/>
</dbReference>
<evidence type="ECO:0000313" key="2">
    <source>
        <dbReference type="Proteomes" id="UP000315540"/>
    </source>
</evidence>
<dbReference type="Gene3D" id="3.90.930.1">
    <property type="match status" value="1"/>
</dbReference>
<dbReference type="OrthoDB" id="1164703at2"/>
<gene>
    <name evidence="1" type="ORF">FHK87_13580</name>
</gene>
<organism evidence="1 2">
    <name type="scientific">Aquimarina algicola</name>
    <dbReference type="NCBI Taxonomy" id="2589995"/>
    <lineage>
        <taxon>Bacteria</taxon>
        <taxon>Pseudomonadati</taxon>
        <taxon>Bacteroidota</taxon>
        <taxon>Flavobacteriia</taxon>
        <taxon>Flavobacteriales</taxon>
        <taxon>Flavobacteriaceae</taxon>
        <taxon>Aquimarina</taxon>
    </lineage>
</organism>
<keyword evidence="2" id="KW-1185">Reference proteome</keyword>
<protein>
    <submittedName>
        <fullName evidence="1">Uncharacterized protein</fullName>
    </submittedName>
</protein>
<dbReference type="EMBL" id="VFWZ01000003">
    <property type="protein sequence ID" value="TPN86292.1"/>
    <property type="molecule type" value="Genomic_DNA"/>
</dbReference>
<accession>A0A504JCH0</accession>
<reference evidence="1 2" key="1">
    <citation type="submission" date="2019-06" db="EMBL/GenBank/DDBJ databases">
        <authorList>
            <person name="Meng X."/>
        </authorList>
    </citation>
    <scope>NUCLEOTIDE SEQUENCE [LARGE SCALE GENOMIC DNA]</scope>
    <source>
        <strain evidence="1 2">M625</strain>
    </source>
</reference>
<dbReference type="AlphaFoldDB" id="A0A504JCH0"/>
<evidence type="ECO:0000313" key="1">
    <source>
        <dbReference type="EMBL" id="TPN86292.1"/>
    </source>
</evidence>
<comment type="caution">
    <text evidence="1">The sequence shown here is derived from an EMBL/GenBank/DDBJ whole genome shotgun (WGS) entry which is preliminary data.</text>
</comment>
<sequence length="281" mass="32579">MRNRVLIIWLSIGHIMMCSAQEILISLIESPYQVAYQYKEFDTLRFDNGVHRIGYIDYTSQISEAQGAFYNNLKQGVWHYYTHKDSVSILKTFDKGLLDGAYKVFHKGIPIYETNFTKGSGYWRAYDKNGIIKEEGKLIEGKKYGVWCTYTNGLIEEIKEHVEGQDPLFLFKRKVTLIGKLVNEQENPIVNTLVHFKLSEKDSRAVLTDFDGIFFIEIDRYDIQANSYVEYIAQGYVLKKQHINIQNFPNQITLDTNGKVISKEEYDKIKVGLITLCGFHP</sequence>
<dbReference type="SUPFAM" id="SSF82185">
    <property type="entry name" value="Histone H3 K4-specific methyltransferase SET7/9 N-terminal domain"/>
    <property type="match status" value="1"/>
</dbReference>
<dbReference type="RefSeq" id="WP_140593843.1">
    <property type="nucleotide sequence ID" value="NZ_VFWZ01000003.1"/>
</dbReference>
<proteinExistence type="predicted"/>
<name>A0A504JCH0_9FLAO</name>